<organism evidence="1 2">
    <name type="scientific">Lacrimispora saccharolytica (strain ATCC 35040 / DSM 2544 / NRCC 2533 / WM1)</name>
    <name type="common">Clostridium saccharolyticum</name>
    <dbReference type="NCBI Taxonomy" id="610130"/>
    <lineage>
        <taxon>Bacteria</taxon>
        <taxon>Bacillati</taxon>
        <taxon>Bacillota</taxon>
        <taxon>Clostridia</taxon>
        <taxon>Lachnospirales</taxon>
        <taxon>Lachnospiraceae</taxon>
        <taxon>Lacrimispora</taxon>
    </lineage>
</organism>
<dbReference type="STRING" id="610130.Closa_2046"/>
<name>D9R178_LACSW</name>
<dbReference type="HOGENOM" id="CLU_3166688_0_0_9"/>
<dbReference type="KEGG" id="csh:Closa_2046"/>
<dbReference type="EMBL" id="CP002109">
    <property type="protein sequence ID" value="ADL04625.1"/>
    <property type="molecule type" value="Genomic_DNA"/>
</dbReference>
<sequence length="47" mass="5410">MNACVHEQVAKRIANSRFPLHMSFLTCLESNGQEAYETNNDERHPYG</sequence>
<dbReference type="Proteomes" id="UP000001662">
    <property type="component" value="Chromosome"/>
</dbReference>
<accession>D9R178</accession>
<evidence type="ECO:0000313" key="1">
    <source>
        <dbReference type="EMBL" id="ADL04625.1"/>
    </source>
</evidence>
<proteinExistence type="predicted"/>
<evidence type="ECO:0000313" key="2">
    <source>
        <dbReference type="Proteomes" id="UP000001662"/>
    </source>
</evidence>
<reference evidence="1" key="1">
    <citation type="submission" date="2010-07" db="EMBL/GenBank/DDBJ databases">
        <title>Complete sequence of Clostridium saccharolyticum WM1.</title>
        <authorList>
            <consortium name="US DOE Joint Genome Institute"/>
            <person name="Lucas S."/>
            <person name="Copeland A."/>
            <person name="Lapidus A."/>
            <person name="Cheng J.-F."/>
            <person name="Bruce D."/>
            <person name="Goodwin L."/>
            <person name="Pitluck S."/>
            <person name="Chertkov O."/>
            <person name="Detter J.C."/>
            <person name="Han C."/>
            <person name="Tapia R."/>
            <person name="Land M."/>
            <person name="Hauser L."/>
            <person name="Chang Y.-J."/>
            <person name="Jeffries C."/>
            <person name="Kyrpides N."/>
            <person name="Ivanova N."/>
            <person name="Mikhailova N."/>
            <person name="Mouttaki H."/>
            <person name="Lin L."/>
            <person name="Zhou J."/>
            <person name="Hemme C.L."/>
            <person name="Woyke T."/>
        </authorList>
    </citation>
    <scope>NUCLEOTIDE SEQUENCE [LARGE SCALE GENOMIC DNA]</scope>
    <source>
        <strain evidence="1">WM1</strain>
    </source>
</reference>
<gene>
    <name evidence="1" type="ordered locus">Closa_2046</name>
</gene>
<dbReference type="AlphaFoldDB" id="D9R178"/>
<keyword evidence="2" id="KW-1185">Reference proteome</keyword>
<protein>
    <submittedName>
        <fullName evidence="1">Uncharacterized protein</fullName>
    </submittedName>
</protein>
<dbReference type="PaxDb" id="610130-Closa_2046"/>